<dbReference type="PRINTS" id="PR00723">
    <property type="entry name" value="SUBTILISIN"/>
</dbReference>
<dbReference type="PANTHER" id="PTHR43806:SF11">
    <property type="entry name" value="CEREVISIN-RELATED"/>
    <property type="match status" value="1"/>
</dbReference>
<comment type="similarity">
    <text evidence="1 11 12">Belongs to the peptidase S8 family.</text>
</comment>
<evidence type="ECO:0000256" key="8">
    <source>
        <dbReference type="ARBA" id="ARBA00072928"/>
    </source>
</evidence>
<keyword evidence="5 11" id="KW-0720">Serine protease</keyword>
<gene>
    <name evidence="16" type="ORF">H072_6469</name>
</gene>
<protein>
    <recommendedName>
        <fullName evidence="8">Cuticle-degrading serine protease</fullName>
    </recommendedName>
    <alternativeName>
        <fullName evidence="9">Neutral serine protease Aoz1</fullName>
    </alternativeName>
    <alternativeName>
        <fullName evidence="10">PII</fullName>
    </alternativeName>
</protein>
<dbReference type="PROSITE" id="PS00137">
    <property type="entry name" value="SUBTILASE_HIS"/>
    <property type="match status" value="1"/>
</dbReference>
<dbReference type="SUPFAM" id="SSF52743">
    <property type="entry name" value="Subtilisin-like"/>
    <property type="match status" value="1"/>
</dbReference>
<evidence type="ECO:0000256" key="4">
    <source>
        <dbReference type="ARBA" id="ARBA00022801"/>
    </source>
</evidence>
<evidence type="ECO:0000256" key="11">
    <source>
        <dbReference type="PROSITE-ProRule" id="PRU01240"/>
    </source>
</evidence>
<dbReference type="GO" id="GO:0006508">
    <property type="term" value="P:proteolysis"/>
    <property type="evidence" value="ECO:0007669"/>
    <property type="project" value="UniProtKB-KW"/>
</dbReference>
<dbReference type="HOGENOM" id="CLU_011263_1_4_1"/>
<dbReference type="InterPro" id="IPR015500">
    <property type="entry name" value="Peptidase_S8_subtilisin-rel"/>
</dbReference>
<dbReference type="PROSITE" id="PS00136">
    <property type="entry name" value="SUBTILASE_ASP"/>
    <property type="match status" value="1"/>
</dbReference>
<dbReference type="GO" id="GO:0030574">
    <property type="term" value="P:collagen catabolic process"/>
    <property type="evidence" value="ECO:0007669"/>
    <property type="project" value="UniProtKB-KW"/>
</dbReference>
<dbReference type="InterPro" id="IPR034193">
    <property type="entry name" value="PCSK9_ProteinaseK-like"/>
</dbReference>
<evidence type="ECO:0000313" key="17">
    <source>
        <dbReference type="Proteomes" id="UP000015100"/>
    </source>
</evidence>
<keyword evidence="6" id="KW-0177">Collagen degradation</keyword>
<evidence type="ECO:0000259" key="14">
    <source>
        <dbReference type="Pfam" id="PF00082"/>
    </source>
</evidence>
<dbReference type="InterPro" id="IPR023828">
    <property type="entry name" value="Peptidase_S8_Ser-AS"/>
</dbReference>
<dbReference type="Gene3D" id="3.40.50.200">
    <property type="entry name" value="Peptidase S8/S53 domain"/>
    <property type="match status" value="1"/>
</dbReference>
<dbReference type="GO" id="GO:0004252">
    <property type="term" value="F:serine-type endopeptidase activity"/>
    <property type="evidence" value="ECO:0007669"/>
    <property type="project" value="UniProtKB-UniRule"/>
</dbReference>
<dbReference type="CDD" id="cd04077">
    <property type="entry name" value="Peptidases_S8_PCSK9_ProteinaseK_like"/>
    <property type="match status" value="1"/>
</dbReference>
<feature type="signal peptide" evidence="13">
    <location>
        <begin position="1"/>
        <end position="21"/>
    </location>
</feature>
<feature type="domain" description="Peptidase S8/S53" evidence="14">
    <location>
        <begin position="159"/>
        <end position="394"/>
    </location>
</feature>
<dbReference type="Proteomes" id="UP000015100">
    <property type="component" value="Unassembled WGS sequence"/>
</dbReference>
<dbReference type="InterPro" id="IPR023827">
    <property type="entry name" value="Peptidase_S8_Asp-AS"/>
</dbReference>
<dbReference type="InterPro" id="IPR037045">
    <property type="entry name" value="S8pro/Inhibitor_I9_sf"/>
</dbReference>
<keyword evidence="17" id="KW-1185">Reference proteome</keyword>
<keyword evidence="3 13" id="KW-0732">Signal</keyword>
<comment type="caution">
    <text evidence="16">The sequence shown here is derived from an EMBL/GenBank/DDBJ whole genome shotgun (WGS) entry which is preliminary data.</text>
</comment>
<organism evidence="16 17">
    <name type="scientific">Dactylellina haptotyla (strain CBS 200.50)</name>
    <name type="common">Nematode-trapping fungus</name>
    <name type="synonym">Monacrosporium haptotylum</name>
    <dbReference type="NCBI Taxonomy" id="1284197"/>
    <lineage>
        <taxon>Eukaryota</taxon>
        <taxon>Fungi</taxon>
        <taxon>Dikarya</taxon>
        <taxon>Ascomycota</taxon>
        <taxon>Pezizomycotina</taxon>
        <taxon>Orbiliomycetes</taxon>
        <taxon>Orbiliales</taxon>
        <taxon>Orbiliaceae</taxon>
        <taxon>Dactylellina</taxon>
    </lineage>
</organism>
<evidence type="ECO:0000256" key="3">
    <source>
        <dbReference type="ARBA" id="ARBA00022729"/>
    </source>
</evidence>
<evidence type="ECO:0000256" key="13">
    <source>
        <dbReference type="SAM" id="SignalP"/>
    </source>
</evidence>
<keyword evidence="4 11" id="KW-0378">Hydrolase</keyword>
<reference evidence="16 17" key="1">
    <citation type="journal article" date="2013" name="PLoS Genet.">
        <title>Genomic mechanisms accounting for the adaptation to parasitism in nematode-trapping fungi.</title>
        <authorList>
            <person name="Meerupati T."/>
            <person name="Andersson K.M."/>
            <person name="Friman E."/>
            <person name="Kumar D."/>
            <person name="Tunlid A."/>
            <person name="Ahren D."/>
        </authorList>
    </citation>
    <scope>NUCLEOTIDE SEQUENCE [LARGE SCALE GENOMIC DNA]</scope>
    <source>
        <strain evidence="16 17">CBS 200.50</strain>
    </source>
</reference>
<dbReference type="Pfam" id="PF05922">
    <property type="entry name" value="Inhibitor_I9"/>
    <property type="match status" value="1"/>
</dbReference>
<evidence type="ECO:0000256" key="10">
    <source>
        <dbReference type="ARBA" id="ARBA00081456"/>
    </source>
</evidence>
<feature type="active site" description="Charge relay system" evidence="11">
    <location>
        <position position="166"/>
    </location>
</feature>
<accession>S8A9P9</accession>
<dbReference type="InterPro" id="IPR036852">
    <property type="entry name" value="Peptidase_S8/S53_dom_sf"/>
</dbReference>
<dbReference type="SUPFAM" id="SSF54897">
    <property type="entry name" value="Protease propeptides/inhibitors"/>
    <property type="match status" value="1"/>
</dbReference>
<feature type="domain" description="Inhibitor I9" evidence="15">
    <location>
        <begin position="40"/>
        <end position="124"/>
    </location>
</feature>
<dbReference type="AlphaFoldDB" id="S8A9P9"/>
<keyword evidence="2 11" id="KW-0645">Protease</keyword>
<dbReference type="eggNOG" id="KOG1153">
    <property type="taxonomic scope" value="Eukaryota"/>
</dbReference>
<dbReference type="InterPro" id="IPR050131">
    <property type="entry name" value="Peptidase_S8_subtilisin-like"/>
</dbReference>
<dbReference type="InterPro" id="IPR010259">
    <property type="entry name" value="S8pro/Inhibitor_I9"/>
</dbReference>
<dbReference type="EMBL" id="AQGS01000454">
    <property type="protein sequence ID" value="EPS39725.1"/>
    <property type="molecule type" value="Genomic_DNA"/>
</dbReference>
<reference evidence="17" key="2">
    <citation type="submission" date="2013-04" db="EMBL/GenBank/DDBJ databases">
        <title>Genomic mechanisms accounting for the adaptation to parasitism in nematode-trapping fungi.</title>
        <authorList>
            <person name="Ahren D.G."/>
        </authorList>
    </citation>
    <scope>NUCLEOTIDE SEQUENCE [LARGE SCALE GENOMIC DNA]</scope>
    <source>
        <strain evidence="17">CBS 200.50</strain>
    </source>
</reference>
<evidence type="ECO:0000256" key="2">
    <source>
        <dbReference type="ARBA" id="ARBA00022670"/>
    </source>
</evidence>
<evidence type="ECO:0000256" key="1">
    <source>
        <dbReference type="ARBA" id="ARBA00011073"/>
    </source>
</evidence>
<dbReference type="InterPro" id="IPR022398">
    <property type="entry name" value="Peptidase_S8_His-AS"/>
</dbReference>
<dbReference type="STRING" id="1284197.S8A9P9"/>
<proteinExistence type="inferred from homology"/>
<dbReference type="OrthoDB" id="206201at2759"/>
<evidence type="ECO:0000256" key="6">
    <source>
        <dbReference type="ARBA" id="ARBA00023105"/>
    </source>
</evidence>
<name>S8A9P9_DACHA</name>
<dbReference type="InterPro" id="IPR000209">
    <property type="entry name" value="Peptidase_S8/S53_dom"/>
</dbReference>
<evidence type="ECO:0000313" key="16">
    <source>
        <dbReference type="EMBL" id="EPS39725.1"/>
    </source>
</evidence>
<dbReference type="PANTHER" id="PTHR43806">
    <property type="entry name" value="PEPTIDASE S8"/>
    <property type="match status" value="1"/>
</dbReference>
<evidence type="ECO:0000256" key="12">
    <source>
        <dbReference type="RuleBase" id="RU003355"/>
    </source>
</evidence>
<feature type="active site" description="Charge relay system" evidence="11">
    <location>
        <position position="202"/>
    </location>
</feature>
<feature type="chain" id="PRO_5004547821" description="Cuticle-degrading serine protease" evidence="13">
    <location>
        <begin position="22"/>
        <end position="411"/>
    </location>
</feature>
<evidence type="ECO:0000259" key="15">
    <source>
        <dbReference type="Pfam" id="PF05922"/>
    </source>
</evidence>
<dbReference type="PROSITE" id="PS00138">
    <property type="entry name" value="SUBTILASE_SER"/>
    <property type="match status" value="1"/>
</dbReference>
<evidence type="ECO:0000256" key="9">
    <source>
        <dbReference type="ARBA" id="ARBA00075726"/>
    </source>
</evidence>
<dbReference type="PROSITE" id="PS51892">
    <property type="entry name" value="SUBTILASE"/>
    <property type="match status" value="1"/>
</dbReference>
<dbReference type="OMA" id="ITHSEFQ"/>
<evidence type="ECO:0000256" key="7">
    <source>
        <dbReference type="ARBA" id="ARBA00056622"/>
    </source>
</evidence>
<evidence type="ECO:0000256" key="5">
    <source>
        <dbReference type="ARBA" id="ARBA00022825"/>
    </source>
</evidence>
<dbReference type="FunFam" id="3.40.50.200:FF:000014">
    <property type="entry name" value="Proteinase K"/>
    <property type="match status" value="1"/>
</dbReference>
<dbReference type="Pfam" id="PF00082">
    <property type="entry name" value="Peptidase_S8"/>
    <property type="match status" value="1"/>
</dbReference>
<dbReference type="GO" id="GO:0005576">
    <property type="term" value="C:extracellular region"/>
    <property type="evidence" value="ECO:0007669"/>
    <property type="project" value="UniProtKB-ARBA"/>
</dbReference>
<dbReference type="Gene3D" id="3.30.70.80">
    <property type="entry name" value="Peptidase S8 propeptide/proteinase inhibitor I9"/>
    <property type="match status" value="1"/>
</dbReference>
<sequence length="411" mass="42547">MWSKNIISLLAIAGLAVEVFSAPVKEVLNAGAPGTIPNAYIVVFKKDVSQADIDAHTNVVSQSVAKSDLVDTMGKGKIGKGLKKIFKIAGGLKGYSGGFDKLTLQTILNSPLVDYVEQDAVVKINARQNGAGWGLARVSHSNFVSPYSYDYNIVVNSLNVTVFVIDTGIRITHSEFQNADGTRRATWGTNTIDSDNTDGNGHGTHCAGTAVGKTYGVARKANVVAVKVLDANGDGTWSSVLAGMNWVAANAKPNYSVVSLSLGGGKSTSINNAIDTLWNAGIISAVAAGNEGEDASNSSPASAPKALTVGAIDQNGFITSWSDYGTVLDLFAPGDGIVSAWKDSDTSTATLSGTSMSTPHVAGLAAYFICRSTGGSTPDQTTTTILNTGVKNQVKGDLKGSPNVIAYNGFA</sequence>
<comment type="function">
    <text evidence="7">Hydrolyzes gelatin, casein, the chromogenic substrate azocoll and the cuticle of the nematode P.redivivus. Immobilizes P.redivivus.</text>
</comment>
<feature type="active site" description="Charge relay system" evidence="11">
    <location>
        <position position="355"/>
    </location>
</feature>